<dbReference type="EMBL" id="JAFBXE010000004">
    <property type="protein sequence ID" value="MBM2412136.1"/>
    <property type="molecule type" value="Genomic_DNA"/>
</dbReference>
<dbReference type="SUPFAM" id="SSF53720">
    <property type="entry name" value="ALDH-like"/>
    <property type="match status" value="1"/>
</dbReference>
<dbReference type="GO" id="GO:0016620">
    <property type="term" value="F:oxidoreductase activity, acting on the aldehyde or oxo group of donors, NAD or NADP as acceptor"/>
    <property type="evidence" value="ECO:0007669"/>
    <property type="project" value="InterPro"/>
</dbReference>
<evidence type="ECO:0000313" key="6">
    <source>
        <dbReference type="EMBL" id="MBM2416804.1"/>
    </source>
</evidence>
<evidence type="ECO:0000313" key="7">
    <source>
        <dbReference type="Proteomes" id="UP000755667"/>
    </source>
</evidence>
<name>A0A9Q2RZ63_9RHOB</name>
<keyword evidence="2" id="KW-0560">Oxidoreductase</keyword>
<organism evidence="5 7">
    <name type="scientific">Marivita cryptomonadis</name>
    <dbReference type="NCBI Taxonomy" id="505252"/>
    <lineage>
        <taxon>Bacteria</taxon>
        <taxon>Pseudomonadati</taxon>
        <taxon>Pseudomonadota</taxon>
        <taxon>Alphaproteobacteria</taxon>
        <taxon>Rhodobacterales</taxon>
        <taxon>Roseobacteraceae</taxon>
        <taxon>Marivita</taxon>
    </lineage>
</organism>
<dbReference type="InterPro" id="IPR016163">
    <property type="entry name" value="Ald_DH_C"/>
</dbReference>
<comment type="similarity">
    <text evidence="1">Belongs to the aldehyde dehydrogenase family.</text>
</comment>
<gene>
    <name evidence="5" type="ORF">JQX41_07485</name>
    <name evidence="6" type="ORF">JQX48_07490</name>
</gene>
<evidence type="ECO:0000256" key="1">
    <source>
        <dbReference type="ARBA" id="ARBA00009986"/>
    </source>
</evidence>
<dbReference type="Proteomes" id="UP000809440">
    <property type="component" value="Unassembled WGS sequence"/>
</dbReference>
<dbReference type="InterPro" id="IPR016162">
    <property type="entry name" value="Ald_DH_N"/>
</dbReference>
<accession>A0A9Q2RZ63</accession>
<dbReference type="InterPro" id="IPR015590">
    <property type="entry name" value="Aldehyde_DH_dom"/>
</dbReference>
<evidence type="ECO:0000256" key="3">
    <source>
        <dbReference type="ARBA" id="ARBA00023027"/>
    </source>
</evidence>
<dbReference type="InterPro" id="IPR016161">
    <property type="entry name" value="Ald_DH/histidinol_DH"/>
</dbReference>
<dbReference type="Gene3D" id="3.40.605.10">
    <property type="entry name" value="Aldehyde Dehydrogenase, Chain A, domain 1"/>
    <property type="match status" value="1"/>
</dbReference>
<dbReference type="Proteomes" id="UP000755667">
    <property type="component" value="Unassembled WGS sequence"/>
</dbReference>
<keyword evidence="3" id="KW-0520">NAD</keyword>
<evidence type="ECO:0000259" key="4">
    <source>
        <dbReference type="Pfam" id="PF00171"/>
    </source>
</evidence>
<dbReference type="PANTHER" id="PTHR42986:SF1">
    <property type="entry name" value="BENZALDEHYDE DEHYDROGENASE YFMT"/>
    <property type="match status" value="1"/>
</dbReference>
<evidence type="ECO:0000313" key="5">
    <source>
        <dbReference type="EMBL" id="MBM2412136.1"/>
    </source>
</evidence>
<reference evidence="5 8" key="1">
    <citation type="submission" date="2021-01" db="EMBL/GenBank/DDBJ databases">
        <title>Diatom-associated Roseobacters Show Island Model of Population Structure.</title>
        <authorList>
            <person name="Qu L."/>
            <person name="Feng X."/>
            <person name="Chen Y."/>
            <person name="Li L."/>
            <person name="Wang X."/>
            <person name="Hu Z."/>
            <person name="Wang H."/>
            <person name="Luo H."/>
        </authorList>
    </citation>
    <scope>NUCLEOTIDE SEQUENCE</scope>
    <source>
        <strain evidence="6 8">CC28-63</strain>
        <strain evidence="5">CC28-69</strain>
    </source>
</reference>
<proteinExistence type="inferred from homology"/>
<protein>
    <submittedName>
        <fullName evidence="5">Aldehyde dehydrogenase family protein</fullName>
    </submittedName>
</protein>
<evidence type="ECO:0000313" key="8">
    <source>
        <dbReference type="Proteomes" id="UP000809440"/>
    </source>
</evidence>
<dbReference type="Pfam" id="PF00171">
    <property type="entry name" value="Aldedh"/>
    <property type="match status" value="1"/>
</dbReference>
<keyword evidence="8" id="KW-1185">Reference proteome</keyword>
<evidence type="ECO:0000256" key="2">
    <source>
        <dbReference type="ARBA" id="ARBA00023002"/>
    </source>
</evidence>
<feature type="domain" description="Aldehyde dehydrogenase" evidence="4">
    <location>
        <begin position="21"/>
        <end position="466"/>
    </location>
</feature>
<dbReference type="EMBL" id="JAFBXF010000004">
    <property type="protein sequence ID" value="MBM2416804.1"/>
    <property type="molecule type" value="Genomic_DNA"/>
</dbReference>
<dbReference type="Gene3D" id="3.40.309.10">
    <property type="entry name" value="Aldehyde Dehydrogenase, Chain A, domain 2"/>
    <property type="match status" value="1"/>
</dbReference>
<comment type="caution">
    <text evidence="5">The sequence shown here is derived from an EMBL/GenBank/DDBJ whole genome shotgun (WGS) entry which is preliminary data.</text>
</comment>
<sequence>MYETRLIIAGRHVAPDPVVAFERRDPVSDAVVTRAAAGRAAEARAAAVAAASAFADWTATPVQDRIGFLQTAADALEAHADEVVEIACAEVGSSPDWVRFNVGIAAAMLRQTSDLADLLDSTESPVDGHILRRRPAGVVLGIAPWNAAVTLATRAVAAPLACGNTVVLKGSELCPKTHEWVADTICKAGLPDGVLNYITNAPDHAEEVVEALIAHPAVRRVNFTGSTRVGREIAMNAAKHLKPCLLELSGKGTAVVLADADIDLAARAIAHGSFFNQGQICMSTERVIADTSVADALVARLAQEADALRFAPGQASPLGALISPAAAVRVRAMIDDAVSKGAVLVTGGELSGGGLQPAVLDRVAPGMMLYDEEAFGPVTGVIRVADAEEALAIANDTDFGLVASVFSRDTDGATDMLCQIETGIGHVNGSTVYDDPRLPFGGVKASGYGRFGGRDAVTEFTECQWIAIHDQPSPEGETNNQNQ</sequence>
<dbReference type="AlphaFoldDB" id="A0A9Q2RZ63"/>
<dbReference type="PANTHER" id="PTHR42986">
    <property type="entry name" value="BENZALDEHYDE DEHYDROGENASE YFMT"/>
    <property type="match status" value="1"/>
</dbReference>